<feature type="transmembrane region" description="Helical" evidence="9">
    <location>
        <begin position="175"/>
        <end position="194"/>
    </location>
</feature>
<comment type="subcellular location">
    <subcellularLocation>
        <location evidence="1 9">Endoplasmic reticulum membrane</location>
        <topology evidence="1 9">Multi-pass membrane protein</topology>
    </subcellularLocation>
</comment>
<evidence type="ECO:0000256" key="2">
    <source>
        <dbReference type="ARBA" id="ARBA00004922"/>
    </source>
</evidence>
<dbReference type="PANTHER" id="PTHR13117">
    <property type="entry name" value="ENDOPLASMIC RETICULUM MULTISPAN TRANSMEMBRANE PROTEIN-RELATED"/>
    <property type="match status" value="1"/>
</dbReference>
<dbReference type="OrthoDB" id="9979195at2759"/>
<evidence type="ECO:0000256" key="6">
    <source>
        <dbReference type="ARBA" id="ARBA00022989"/>
    </source>
</evidence>
<feature type="transmembrane region" description="Helical" evidence="9">
    <location>
        <begin position="486"/>
        <end position="508"/>
    </location>
</feature>
<evidence type="ECO:0000313" key="11">
    <source>
        <dbReference type="Proteomes" id="UP000298663"/>
    </source>
</evidence>
<keyword evidence="7 9" id="KW-0472">Membrane</keyword>
<evidence type="ECO:0000313" key="10">
    <source>
        <dbReference type="EMBL" id="TKR57570.1"/>
    </source>
</evidence>
<evidence type="ECO:0000256" key="3">
    <source>
        <dbReference type="ARBA" id="ARBA00010288"/>
    </source>
</evidence>
<comment type="pathway">
    <text evidence="2">Protein modification; protein glycosylation.</text>
</comment>
<comment type="similarity">
    <text evidence="3 9">Belongs to the RFT1 family.</text>
</comment>
<comment type="function">
    <text evidence="8 9">Intramembrane glycolipid transporter that operates in the biosynthetic pathway of dolichol-linked oligosaccharides, the glycan precursors employed in protein asparagine (N)-glycosylation. The sequential addition of sugars to dolichol pyrophosphate produces dolichol-linked oligosaccharides containing fourteen sugars, including two GlcNAcs, nine mannoses and three glucoses. Once assembled, the oligosaccharide is transferred from the lipid to nascent proteins by oligosaccharyltransferases. The assembly of dolichol-linked oligosaccharides begins on the cytosolic side of the endoplasmic reticulum membrane and finishes in its lumen. RFT1 could mediate the translocation of the cytosolically oriented intermediate DolPP-GlcNAc2Man5, produced by ALG11, into the ER lumen where dolichol-linked oligosaccharides assembly continues. However, the intramembrane lipid transporter activity could not be confirmed in vitro.</text>
</comment>
<comment type="caution">
    <text evidence="10">The sequence shown here is derived from an EMBL/GenBank/DDBJ whole genome shotgun (WGS) entry which is preliminary data.</text>
</comment>
<dbReference type="Pfam" id="PF04506">
    <property type="entry name" value="Rft-1"/>
    <property type="match status" value="1"/>
</dbReference>
<dbReference type="GO" id="GO:0006488">
    <property type="term" value="P:dolichol-linked oligosaccharide biosynthetic process"/>
    <property type="evidence" value="ECO:0007669"/>
    <property type="project" value="InterPro"/>
</dbReference>
<sequence length="525" mass="58390">MAASSLRDFFVASATGQLISRVTSFTINVYFLRNIDPQILGLVNVRLTLLYTTLLFLIREPLRKTCLGEQVKSIPLFVNHLWLAPLLCLGFSVPLVPIWYFSTSGSVPDAYSDGYILVIVSFVLSAFIECLAEPFAVIAQKSNETRVFVVAQSLLILLQRVAVLAIISVSSISPLIAFCIAQVFASAAYLLFYLRHFWKLTKTRSFTDAPIGIVDFRSYFPSFRHGFDQNILKRIGTFLLHSVFKQVLTDGSGYVMTFTNHIGLTEQAVYDAIERLGSLVARIILAPLEESSYKHFSEVLKRDVPLNDQPKEKITGAVDTLKTLLRITTLISSVIICFGFAYSRIAVGLYGGDLLAKNRGGELLSLYLLYLFVMAINGITECFSAATMSNLDVFHHMWFLLFSAVGHLVLNIGFSSYFSTSGFIAANALNMVVRIRYSWSHIRQYLGHRIPHVLDLLPSVTTITLLIFSLVVTNLSNLIFGSTAGIIHNGAHIAIGGVMFLVVTLNIYNSEVLFQQYATGIQHQD</sequence>
<evidence type="ECO:0000256" key="9">
    <source>
        <dbReference type="RuleBase" id="RU365067"/>
    </source>
</evidence>
<feature type="transmembrane region" description="Helical" evidence="9">
    <location>
        <begin position="456"/>
        <end position="480"/>
    </location>
</feature>
<accession>A0A4U5LNX0</accession>
<feature type="transmembrane region" description="Helical" evidence="9">
    <location>
        <begin position="114"/>
        <end position="135"/>
    </location>
</feature>
<dbReference type="Proteomes" id="UP000298663">
    <property type="component" value="Unassembled WGS sequence"/>
</dbReference>
<dbReference type="STRING" id="34508.A0A4U5LNX0"/>
<dbReference type="EMBL" id="AZBU02000015">
    <property type="protein sequence ID" value="TKR57570.1"/>
    <property type="molecule type" value="Genomic_DNA"/>
</dbReference>
<proteinExistence type="inferred from homology"/>
<gene>
    <name evidence="10" type="ORF">L596_030815</name>
</gene>
<reference evidence="10 11" key="2">
    <citation type="journal article" date="2019" name="G3 (Bethesda)">
        <title>Hybrid Assembly of the Genome of the Entomopathogenic Nematode Steinernema carpocapsae Identifies the X-Chromosome.</title>
        <authorList>
            <person name="Serra L."/>
            <person name="Macchietto M."/>
            <person name="Macias-Munoz A."/>
            <person name="McGill C.J."/>
            <person name="Rodriguez I.M."/>
            <person name="Rodriguez B."/>
            <person name="Murad R."/>
            <person name="Mortazavi A."/>
        </authorList>
    </citation>
    <scope>NUCLEOTIDE SEQUENCE [LARGE SCALE GENOMIC DNA]</scope>
    <source>
        <strain evidence="10 11">ALL</strain>
    </source>
</reference>
<dbReference type="AlphaFoldDB" id="A0A4U5LNX0"/>
<feature type="transmembrane region" description="Helical" evidence="9">
    <location>
        <begin position="367"/>
        <end position="386"/>
    </location>
</feature>
<organism evidence="10 11">
    <name type="scientific">Steinernema carpocapsae</name>
    <name type="common">Entomopathogenic nematode</name>
    <dbReference type="NCBI Taxonomy" id="34508"/>
    <lineage>
        <taxon>Eukaryota</taxon>
        <taxon>Metazoa</taxon>
        <taxon>Ecdysozoa</taxon>
        <taxon>Nematoda</taxon>
        <taxon>Chromadorea</taxon>
        <taxon>Rhabditida</taxon>
        <taxon>Tylenchina</taxon>
        <taxon>Panagrolaimomorpha</taxon>
        <taxon>Strongyloidoidea</taxon>
        <taxon>Steinernematidae</taxon>
        <taxon>Steinernema</taxon>
    </lineage>
</organism>
<keyword evidence="5" id="KW-0256">Endoplasmic reticulum</keyword>
<feature type="transmembrane region" description="Helical" evidence="9">
    <location>
        <begin position="79"/>
        <end position="102"/>
    </location>
</feature>
<evidence type="ECO:0000256" key="4">
    <source>
        <dbReference type="ARBA" id="ARBA00022692"/>
    </source>
</evidence>
<evidence type="ECO:0000256" key="5">
    <source>
        <dbReference type="ARBA" id="ARBA00022824"/>
    </source>
</evidence>
<evidence type="ECO:0000256" key="1">
    <source>
        <dbReference type="ARBA" id="ARBA00004477"/>
    </source>
</evidence>
<feature type="transmembrane region" description="Helical" evidence="9">
    <location>
        <begin position="393"/>
        <end position="410"/>
    </location>
</feature>
<keyword evidence="4 9" id="KW-0812">Transmembrane</keyword>
<feature type="transmembrane region" description="Helical" evidence="9">
    <location>
        <begin position="39"/>
        <end position="58"/>
    </location>
</feature>
<dbReference type="PANTHER" id="PTHR13117:SF5">
    <property type="entry name" value="PROTEIN RFT1 HOMOLOG"/>
    <property type="match status" value="1"/>
</dbReference>
<keyword evidence="6 9" id="KW-1133">Transmembrane helix</keyword>
<keyword evidence="11" id="KW-1185">Reference proteome</keyword>
<evidence type="ECO:0000256" key="7">
    <source>
        <dbReference type="ARBA" id="ARBA00023136"/>
    </source>
</evidence>
<feature type="transmembrane region" description="Helical" evidence="9">
    <location>
        <begin position="147"/>
        <end position="169"/>
    </location>
</feature>
<evidence type="ECO:0000256" key="8">
    <source>
        <dbReference type="ARBA" id="ARBA00045912"/>
    </source>
</evidence>
<name>A0A4U5LNX0_STECR</name>
<protein>
    <recommendedName>
        <fullName evidence="9">Protein RFT1 homolog</fullName>
    </recommendedName>
</protein>
<dbReference type="InterPro" id="IPR007594">
    <property type="entry name" value="RFT1"/>
</dbReference>
<feature type="transmembrane region" description="Helical" evidence="9">
    <location>
        <begin position="323"/>
        <end position="347"/>
    </location>
</feature>
<dbReference type="GO" id="GO:0005789">
    <property type="term" value="C:endoplasmic reticulum membrane"/>
    <property type="evidence" value="ECO:0007669"/>
    <property type="project" value="UniProtKB-SubCell"/>
</dbReference>
<dbReference type="GO" id="GO:0034203">
    <property type="term" value="P:glycolipid translocation"/>
    <property type="evidence" value="ECO:0007669"/>
    <property type="project" value="TreeGrafter"/>
</dbReference>
<reference evidence="10 11" key="1">
    <citation type="journal article" date="2015" name="Genome Biol.">
        <title>Comparative genomics of Steinernema reveals deeply conserved gene regulatory networks.</title>
        <authorList>
            <person name="Dillman A.R."/>
            <person name="Macchietto M."/>
            <person name="Porter C.F."/>
            <person name="Rogers A."/>
            <person name="Williams B."/>
            <person name="Antoshechkin I."/>
            <person name="Lee M.M."/>
            <person name="Goodwin Z."/>
            <person name="Lu X."/>
            <person name="Lewis E.E."/>
            <person name="Goodrich-Blair H."/>
            <person name="Stock S.P."/>
            <person name="Adams B.J."/>
            <person name="Sternberg P.W."/>
            <person name="Mortazavi A."/>
        </authorList>
    </citation>
    <scope>NUCLEOTIDE SEQUENCE [LARGE SCALE GENOMIC DNA]</scope>
    <source>
        <strain evidence="10 11">ALL</strain>
    </source>
</reference>